<accession>F0SU98</accession>
<sequence>MITVLATIFVFGLMVLIHEAGHFFVAKKSGIKVLEFAFGIGPKLFGVQRGETVYSIRILPLGGFVRFLSEEELKEESEEQKQFLWPRTFESKKYWQKASVIAAGPIMNFVLGAVLFIIVYAWYGVPAVATENIVGTVMEGQPAAAAGLGVGDKILAIDGVETPDWSSLVNIIHANPDKKLEIKIQKADSPVIVTSVITPVLDQQSGQGLIGIVPQVINQKVSVLKATQYGLTQTADFTKMIVMYLVQMVTGKVPVDLGGPVAVAQVIGEGARQGIADLLSLTGILSIQFGILNLLPIPALDGGQLAVLSYEKIRRRSISVEKKGLIQLTGFALLMALMIAVTYKDIVKIIAR</sequence>
<dbReference type="SMART" id="SM00228">
    <property type="entry name" value="PDZ"/>
    <property type="match status" value="1"/>
</dbReference>
<feature type="transmembrane region" description="Helical" evidence="11">
    <location>
        <begin position="100"/>
        <end position="123"/>
    </location>
</feature>
<evidence type="ECO:0000256" key="5">
    <source>
        <dbReference type="ARBA" id="ARBA00022692"/>
    </source>
</evidence>
<keyword evidence="4" id="KW-0645">Protease</keyword>
<evidence type="ECO:0000256" key="6">
    <source>
        <dbReference type="ARBA" id="ARBA00022801"/>
    </source>
</evidence>
<comment type="similarity">
    <text evidence="3 11">Belongs to the peptidase M50B family.</text>
</comment>
<protein>
    <recommendedName>
        <fullName evidence="11">Zinc metalloprotease</fullName>
        <ecNumber evidence="11">3.4.24.-</ecNumber>
    </recommendedName>
</protein>
<dbReference type="SUPFAM" id="SSF50156">
    <property type="entry name" value="PDZ domain-like"/>
    <property type="match status" value="1"/>
</dbReference>
<dbReference type="InterPro" id="IPR041489">
    <property type="entry name" value="PDZ_6"/>
</dbReference>
<dbReference type="CDD" id="cd06163">
    <property type="entry name" value="S2P-M50_PDZ_RseP-like"/>
    <property type="match status" value="1"/>
</dbReference>
<keyword evidence="14" id="KW-1185">Reference proteome</keyword>
<name>F0SU98_SYNGF</name>
<dbReference type="Proteomes" id="UP000007488">
    <property type="component" value="Chromosome"/>
</dbReference>
<dbReference type="InterPro" id="IPR008915">
    <property type="entry name" value="Peptidase_M50"/>
</dbReference>
<feature type="domain" description="PDZ" evidence="12">
    <location>
        <begin position="123"/>
        <end position="173"/>
    </location>
</feature>
<dbReference type="InterPro" id="IPR001478">
    <property type="entry name" value="PDZ"/>
</dbReference>
<dbReference type="PROSITE" id="PS50106">
    <property type="entry name" value="PDZ"/>
    <property type="match status" value="1"/>
</dbReference>
<keyword evidence="7 11" id="KW-0862">Zinc</keyword>
<proteinExistence type="inferred from homology"/>
<dbReference type="CDD" id="cd23081">
    <property type="entry name" value="cpPDZ_EcRseP-like"/>
    <property type="match status" value="1"/>
</dbReference>
<dbReference type="Gene3D" id="2.30.42.10">
    <property type="match status" value="1"/>
</dbReference>
<feature type="transmembrane region" description="Helical" evidence="11">
    <location>
        <begin position="324"/>
        <end position="343"/>
    </location>
</feature>
<dbReference type="eggNOG" id="COG0750">
    <property type="taxonomic scope" value="Bacteria"/>
</dbReference>
<evidence type="ECO:0000256" key="11">
    <source>
        <dbReference type="RuleBase" id="RU362031"/>
    </source>
</evidence>
<evidence type="ECO:0000259" key="12">
    <source>
        <dbReference type="PROSITE" id="PS50106"/>
    </source>
</evidence>
<dbReference type="GO" id="GO:0016020">
    <property type="term" value="C:membrane"/>
    <property type="evidence" value="ECO:0007669"/>
    <property type="project" value="UniProtKB-SubCell"/>
</dbReference>
<evidence type="ECO:0000256" key="7">
    <source>
        <dbReference type="ARBA" id="ARBA00022833"/>
    </source>
</evidence>
<dbReference type="InterPro" id="IPR004387">
    <property type="entry name" value="Pept_M50_Zn"/>
</dbReference>
<keyword evidence="9 11" id="KW-0482">Metalloprotease</keyword>
<gene>
    <name evidence="13" type="ordered locus">Sgly_2259</name>
</gene>
<keyword evidence="11" id="KW-0479">Metal-binding</keyword>
<evidence type="ECO:0000256" key="10">
    <source>
        <dbReference type="ARBA" id="ARBA00023136"/>
    </source>
</evidence>
<reference evidence="13 14" key="1">
    <citation type="journal article" date="2011" name="Stand. Genomic Sci.">
        <title>Complete genome sequence of Syntrophobotulus glycolicus type strain (FlGlyR).</title>
        <authorList>
            <person name="Han C."/>
            <person name="Mwirichia R."/>
            <person name="Chertkov O."/>
            <person name="Held B."/>
            <person name="Lapidus A."/>
            <person name="Nolan M."/>
            <person name="Lucas S."/>
            <person name="Hammon N."/>
            <person name="Deshpande S."/>
            <person name="Cheng J.F."/>
            <person name="Tapia R."/>
            <person name="Goodwin L."/>
            <person name="Pitluck S."/>
            <person name="Huntemann M."/>
            <person name="Liolios K."/>
            <person name="Ivanova N."/>
            <person name="Pagani I."/>
            <person name="Mavromatis K."/>
            <person name="Ovchinikova G."/>
            <person name="Pati A."/>
            <person name="Chen A."/>
            <person name="Palaniappan K."/>
            <person name="Land M."/>
            <person name="Hauser L."/>
            <person name="Brambilla E.M."/>
            <person name="Rohde M."/>
            <person name="Spring S."/>
            <person name="Sikorski J."/>
            <person name="Goker M."/>
            <person name="Woyke T."/>
            <person name="Bristow J."/>
            <person name="Eisen J.A."/>
            <person name="Markowitz V."/>
            <person name="Hugenholtz P."/>
            <person name="Kyrpides N.C."/>
            <person name="Klenk H.P."/>
            <person name="Detter J.C."/>
        </authorList>
    </citation>
    <scope>NUCLEOTIDE SEQUENCE [LARGE SCALE GENOMIC DNA]</scope>
    <source>
        <strain evidence="14">DSM 8271 / FlGlyR</strain>
    </source>
</reference>
<evidence type="ECO:0000256" key="8">
    <source>
        <dbReference type="ARBA" id="ARBA00022989"/>
    </source>
</evidence>
<dbReference type="AlphaFoldDB" id="F0SU98"/>
<dbReference type="NCBIfam" id="TIGR00054">
    <property type="entry name" value="RIP metalloprotease RseP"/>
    <property type="match status" value="1"/>
</dbReference>
<dbReference type="GO" id="GO:0006508">
    <property type="term" value="P:proteolysis"/>
    <property type="evidence" value="ECO:0007669"/>
    <property type="project" value="UniProtKB-KW"/>
</dbReference>
<dbReference type="Pfam" id="PF02163">
    <property type="entry name" value="Peptidase_M50"/>
    <property type="match status" value="1"/>
</dbReference>
<keyword evidence="5 11" id="KW-0812">Transmembrane</keyword>
<evidence type="ECO:0000256" key="4">
    <source>
        <dbReference type="ARBA" id="ARBA00022670"/>
    </source>
</evidence>
<reference evidence="14" key="2">
    <citation type="submission" date="2011-02" db="EMBL/GenBank/DDBJ databases">
        <title>The complete genome of Syntrophobotulus glycolicus DSM 8271.</title>
        <authorList>
            <person name="Lucas S."/>
            <person name="Copeland A."/>
            <person name="Lapidus A."/>
            <person name="Bruce D."/>
            <person name="Goodwin L."/>
            <person name="Pitluck S."/>
            <person name="Kyrpides N."/>
            <person name="Mavromatis K."/>
            <person name="Pagani I."/>
            <person name="Ivanova N."/>
            <person name="Mikhailova N."/>
            <person name="Chertkov O."/>
            <person name="Held B."/>
            <person name="Detter J.C."/>
            <person name="Tapia R."/>
            <person name="Han C."/>
            <person name="Land M."/>
            <person name="Hauser L."/>
            <person name="Markowitz V."/>
            <person name="Cheng J.-F."/>
            <person name="Hugenholtz P."/>
            <person name="Woyke T."/>
            <person name="Wu D."/>
            <person name="Spring S."/>
            <person name="Schroeder M."/>
            <person name="Brambilla E."/>
            <person name="Klenk H.-P."/>
            <person name="Eisen J.A."/>
        </authorList>
    </citation>
    <scope>NUCLEOTIDE SEQUENCE [LARGE SCALE GENOMIC DNA]</scope>
    <source>
        <strain evidence="14">DSM 8271 / FlGlyR</strain>
    </source>
</reference>
<evidence type="ECO:0000256" key="9">
    <source>
        <dbReference type="ARBA" id="ARBA00023049"/>
    </source>
</evidence>
<dbReference type="EMBL" id="CP002547">
    <property type="protein sequence ID" value="ADY56548.1"/>
    <property type="molecule type" value="Genomic_DNA"/>
</dbReference>
<comment type="cofactor">
    <cofactor evidence="1 11">
        <name>Zn(2+)</name>
        <dbReference type="ChEBI" id="CHEBI:29105"/>
    </cofactor>
</comment>
<dbReference type="PANTHER" id="PTHR42837">
    <property type="entry name" value="REGULATOR OF SIGMA-E PROTEASE RSEP"/>
    <property type="match status" value="1"/>
</dbReference>
<comment type="subcellular location">
    <subcellularLocation>
        <location evidence="2">Membrane</location>
        <topology evidence="2">Multi-pass membrane protein</topology>
    </subcellularLocation>
</comment>
<keyword evidence="10 11" id="KW-0472">Membrane</keyword>
<evidence type="ECO:0000313" key="14">
    <source>
        <dbReference type="Proteomes" id="UP000007488"/>
    </source>
</evidence>
<evidence type="ECO:0000256" key="1">
    <source>
        <dbReference type="ARBA" id="ARBA00001947"/>
    </source>
</evidence>
<dbReference type="OrthoDB" id="9782003at2"/>
<dbReference type="EC" id="3.4.24.-" evidence="11"/>
<keyword evidence="6 11" id="KW-0378">Hydrolase</keyword>
<dbReference type="Pfam" id="PF17820">
    <property type="entry name" value="PDZ_6"/>
    <property type="match status" value="1"/>
</dbReference>
<organism evidence="13 14">
    <name type="scientific">Syntrophobotulus glycolicus (strain DSM 8271 / FlGlyR)</name>
    <dbReference type="NCBI Taxonomy" id="645991"/>
    <lineage>
        <taxon>Bacteria</taxon>
        <taxon>Bacillati</taxon>
        <taxon>Bacillota</taxon>
        <taxon>Clostridia</taxon>
        <taxon>Eubacteriales</taxon>
        <taxon>Desulfitobacteriaceae</taxon>
        <taxon>Syntrophobotulus</taxon>
    </lineage>
</organism>
<dbReference type="GO" id="GO:0046872">
    <property type="term" value="F:metal ion binding"/>
    <property type="evidence" value="ECO:0007669"/>
    <property type="project" value="UniProtKB-KW"/>
</dbReference>
<keyword evidence="8 11" id="KW-1133">Transmembrane helix</keyword>
<dbReference type="PANTHER" id="PTHR42837:SF2">
    <property type="entry name" value="MEMBRANE METALLOPROTEASE ARASP2, CHLOROPLASTIC-RELATED"/>
    <property type="match status" value="1"/>
</dbReference>
<dbReference type="KEGG" id="sgy:Sgly_2259"/>
<evidence type="ECO:0000256" key="2">
    <source>
        <dbReference type="ARBA" id="ARBA00004141"/>
    </source>
</evidence>
<evidence type="ECO:0000256" key="3">
    <source>
        <dbReference type="ARBA" id="ARBA00007931"/>
    </source>
</evidence>
<dbReference type="GO" id="GO:0004222">
    <property type="term" value="F:metalloendopeptidase activity"/>
    <property type="evidence" value="ECO:0007669"/>
    <property type="project" value="InterPro"/>
</dbReference>
<feature type="transmembrane region" description="Helical" evidence="11">
    <location>
        <begin position="6"/>
        <end position="25"/>
    </location>
</feature>
<evidence type="ECO:0000313" key="13">
    <source>
        <dbReference type="EMBL" id="ADY56548.1"/>
    </source>
</evidence>
<dbReference type="STRING" id="645991.Sgly_2259"/>
<dbReference type="InterPro" id="IPR036034">
    <property type="entry name" value="PDZ_sf"/>
</dbReference>
<dbReference type="HOGENOM" id="CLU_025778_1_3_9"/>